<comment type="caution">
    <text evidence="1">The sequence shown here is derived from an EMBL/GenBank/DDBJ whole genome shotgun (WGS) entry which is preliminary data.</text>
</comment>
<evidence type="ECO:0000313" key="1">
    <source>
        <dbReference type="EMBL" id="EGF51239.1"/>
    </source>
</evidence>
<organism evidence="1 2">
    <name type="scientific">Bacteroides fluxus YIT 12057</name>
    <dbReference type="NCBI Taxonomy" id="763034"/>
    <lineage>
        <taxon>Bacteria</taxon>
        <taxon>Pseudomonadati</taxon>
        <taxon>Bacteroidota</taxon>
        <taxon>Bacteroidia</taxon>
        <taxon>Bacteroidales</taxon>
        <taxon>Bacteroidaceae</taxon>
        <taxon>Bacteroides</taxon>
    </lineage>
</organism>
<protein>
    <submittedName>
        <fullName evidence="1">Uncharacterized protein</fullName>
    </submittedName>
</protein>
<dbReference type="EMBL" id="AFBN01000100">
    <property type="protein sequence ID" value="EGF51239.1"/>
    <property type="molecule type" value="Genomic_DNA"/>
</dbReference>
<proteinExistence type="predicted"/>
<dbReference type="HOGENOM" id="CLU_2950547_0_0_10"/>
<accession>F3PXX2</accession>
<dbReference type="Proteomes" id="UP000003416">
    <property type="component" value="Unassembled WGS sequence"/>
</dbReference>
<evidence type="ECO:0000313" key="2">
    <source>
        <dbReference type="Proteomes" id="UP000003416"/>
    </source>
</evidence>
<gene>
    <name evidence="1" type="ORF">HMPREF9446_03620</name>
</gene>
<name>F3PXX2_9BACE</name>
<reference evidence="1 2" key="1">
    <citation type="submission" date="2011-02" db="EMBL/GenBank/DDBJ databases">
        <authorList>
            <person name="Weinstock G."/>
            <person name="Sodergren E."/>
            <person name="Clifton S."/>
            <person name="Fulton L."/>
            <person name="Fulton B."/>
            <person name="Courtney L."/>
            <person name="Fronick C."/>
            <person name="Harrison M."/>
            <person name="Strong C."/>
            <person name="Farmer C."/>
            <person name="Delahaunty K."/>
            <person name="Markovic C."/>
            <person name="Hall O."/>
            <person name="Minx P."/>
            <person name="Tomlinson C."/>
            <person name="Mitreva M."/>
            <person name="Hou S."/>
            <person name="Chen J."/>
            <person name="Wollam A."/>
            <person name="Pepin K.H."/>
            <person name="Johnson M."/>
            <person name="Bhonagiri V."/>
            <person name="Zhang X."/>
            <person name="Suruliraj S."/>
            <person name="Warren W."/>
            <person name="Chinwalla A."/>
            <person name="Mardis E.R."/>
            <person name="Wilson R.K."/>
        </authorList>
    </citation>
    <scope>NUCLEOTIDE SEQUENCE [LARGE SCALE GENOMIC DNA]</scope>
    <source>
        <strain evidence="1 2">YIT 12057</strain>
    </source>
</reference>
<keyword evidence="2" id="KW-1185">Reference proteome</keyword>
<dbReference type="AlphaFoldDB" id="F3PXX2"/>
<dbReference type="STRING" id="763034.HMPREF9446_03620"/>
<sequence length="59" mass="7105">MPVEVAYTLYKWYYAGDKYWILKEKLSDVGRKSLRYWVKTCSLLYEISVRSARIHIRSA</sequence>